<dbReference type="Proteomes" id="UP000003082">
    <property type="component" value="Unassembled WGS sequence"/>
</dbReference>
<keyword evidence="2" id="KW-1185">Reference proteome</keyword>
<name>B9CZP0_CAMRE</name>
<accession>B9CZP0</accession>
<proteinExistence type="predicted"/>
<organism evidence="1 2">
    <name type="scientific">Campylobacter rectus RM3267</name>
    <dbReference type="NCBI Taxonomy" id="553218"/>
    <lineage>
        <taxon>Bacteria</taxon>
        <taxon>Pseudomonadati</taxon>
        <taxon>Campylobacterota</taxon>
        <taxon>Epsilonproteobacteria</taxon>
        <taxon>Campylobacterales</taxon>
        <taxon>Campylobacteraceae</taxon>
        <taxon>Campylobacter</taxon>
    </lineage>
</organism>
<gene>
    <name evidence="1" type="ORF">CAMRE0001_0730</name>
</gene>
<protein>
    <submittedName>
        <fullName evidence="1">Uncharacterized protein</fullName>
    </submittedName>
</protein>
<evidence type="ECO:0000313" key="2">
    <source>
        <dbReference type="Proteomes" id="UP000003082"/>
    </source>
</evidence>
<dbReference type="EMBL" id="ACFU01000004">
    <property type="protein sequence ID" value="EEF14755.1"/>
    <property type="molecule type" value="Genomic_DNA"/>
</dbReference>
<evidence type="ECO:0000313" key="1">
    <source>
        <dbReference type="EMBL" id="EEF14755.1"/>
    </source>
</evidence>
<dbReference type="AlphaFoldDB" id="B9CZP0"/>
<comment type="caution">
    <text evidence="1">The sequence shown here is derived from an EMBL/GenBank/DDBJ whole genome shotgun (WGS) entry which is preliminary data.</text>
</comment>
<sequence>MITAAELSQSFAFRRFLRLVRFVRAAFKSASYRLNLINLPLEIL</sequence>
<reference evidence="1 2" key="1">
    <citation type="submission" date="2008-08" db="EMBL/GenBank/DDBJ databases">
        <authorList>
            <person name="Madupu R."/>
            <person name="Durkin A.S."/>
            <person name="Torralba M."/>
            <person name="Methe B."/>
            <person name="Sutton G.G."/>
            <person name="Strausberg R.L."/>
            <person name="Nelson K.E."/>
        </authorList>
    </citation>
    <scope>NUCLEOTIDE SEQUENCE [LARGE SCALE GENOMIC DNA]</scope>
    <source>
        <strain evidence="1 2">RM3267</strain>
    </source>
</reference>